<dbReference type="SUPFAM" id="SSF51658">
    <property type="entry name" value="Xylose isomerase-like"/>
    <property type="match status" value="1"/>
</dbReference>
<proteinExistence type="predicted"/>
<accession>A0ABW0GNJ3</accession>
<reference evidence="2" key="1">
    <citation type="journal article" date="2019" name="Int. J. Syst. Evol. Microbiol.">
        <title>The Global Catalogue of Microorganisms (GCM) 10K type strain sequencing project: providing services to taxonomists for standard genome sequencing and annotation.</title>
        <authorList>
            <consortium name="The Broad Institute Genomics Platform"/>
            <consortium name="The Broad Institute Genome Sequencing Center for Infectious Disease"/>
            <person name="Wu L."/>
            <person name="Ma J."/>
        </authorList>
    </citation>
    <scope>NUCLEOTIDE SEQUENCE [LARGE SCALE GENOMIC DNA]</scope>
    <source>
        <strain evidence="2">CCUG 43114</strain>
    </source>
</reference>
<dbReference type="EMBL" id="JBHSLD010000009">
    <property type="protein sequence ID" value="MFC5381552.1"/>
    <property type="molecule type" value="Genomic_DNA"/>
</dbReference>
<dbReference type="RefSeq" id="WP_340269460.1">
    <property type="nucleotide sequence ID" value="NZ_JBBEOG010000004.1"/>
</dbReference>
<dbReference type="Proteomes" id="UP001596122">
    <property type="component" value="Unassembled WGS sequence"/>
</dbReference>
<evidence type="ECO:0000313" key="1">
    <source>
        <dbReference type="EMBL" id="MFC5381552.1"/>
    </source>
</evidence>
<name>A0ABW0GNJ3_9MICO</name>
<keyword evidence="2" id="KW-1185">Reference proteome</keyword>
<gene>
    <name evidence="1" type="primary">eboE</name>
    <name evidence="1" type="ORF">ACFPJ6_12180</name>
</gene>
<protein>
    <submittedName>
        <fullName evidence="1">Metabolite traffic protein EboE</fullName>
    </submittedName>
</protein>
<sequence>MRLEDGHGHLTYSTLVHPGDDWSQMWHSLTTHVPAVRDAVAAAGPFGVSLRLSGASVDTLRDEPDEVERLAGFLAEQRLYLFTVNAFPHGPFKGRRVMEEVYRPDWSTSTRVGYTKDIADLLARIAPADVRPSIQSAPLAFRADVGSAEVVQRLTDNVLDVVAHLADLERRTGRCVTLALEPEPACYLETTEETVRWFEDHVYSRQGLTALAARAGVPVSEATDLVRRHLGVVFDICHQTVGFEDVPESLDLLVRSGVPILKLQEAAALRAPEVDADVVAELERFTDTIYLSQTTELRDGATRRFLTLADAIDAWREDPGGAREWRTHFHVPVFLDDLGAFGTTRFGIEQALGVHARTPLSSHLEIETYTWDVLPPHLKTGDVDSYVVRELQWVRERLAAASPART</sequence>
<dbReference type="Gene3D" id="3.20.20.150">
    <property type="entry name" value="Divalent-metal-dependent TIM barrel enzymes"/>
    <property type="match status" value="1"/>
</dbReference>
<dbReference type="NCBIfam" id="NF035939">
    <property type="entry name" value="TIM_EboE"/>
    <property type="match status" value="1"/>
</dbReference>
<organism evidence="1 2">
    <name type="scientific">Aquipuribacter nitratireducens</name>
    <dbReference type="NCBI Taxonomy" id="650104"/>
    <lineage>
        <taxon>Bacteria</taxon>
        <taxon>Bacillati</taxon>
        <taxon>Actinomycetota</taxon>
        <taxon>Actinomycetes</taxon>
        <taxon>Micrococcales</taxon>
        <taxon>Intrasporangiaceae</taxon>
        <taxon>Aquipuribacter</taxon>
    </lineage>
</organism>
<evidence type="ECO:0000313" key="2">
    <source>
        <dbReference type="Proteomes" id="UP001596122"/>
    </source>
</evidence>
<comment type="caution">
    <text evidence="1">The sequence shown here is derived from an EMBL/GenBank/DDBJ whole genome shotgun (WGS) entry which is preliminary data.</text>
</comment>
<dbReference type="InterPro" id="IPR036237">
    <property type="entry name" value="Xyl_isomerase-like_sf"/>
</dbReference>